<feature type="transmembrane region" description="Helical" evidence="11">
    <location>
        <begin position="191"/>
        <end position="209"/>
    </location>
</feature>
<evidence type="ECO:0000256" key="3">
    <source>
        <dbReference type="ARBA" id="ARBA00012438"/>
    </source>
</evidence>
<dbReference type="InterPro" id="IPR011006">
    <property type="entry name" value="CheY-like_superfamily"/>
</dbReference>
<dbReference type="Pfam" id="PF02518">
    <property type="entry name" value="HATPase_c"/>
    <property type="match status" value="1"/>
</dbReference>
<evidence type="ECO:0000256" key="4">
    <source>
        <dbReference type="ARBA" id="ARBA00018672"/>
    </source>
</evidence>
<dbReference type="CDD" id="cd16922">
    <property type="entry name" value="HATPase_EvgS-ArcB-TorS-like"/>
    <property type="match status" value="1"/>
</dbReference>
<comment type="catalytic activity">
    <reaction evidence="1">
        <text>ATP + protein L-histidine = ADP + protein N-phospho-L-histidine.</text>
        <dbReference type="EC" id="2.7.13.3"/>
    </reaction>
</comment>
<keyword evidence="11" id="KW-0472">Membrane</keyword>
<feature type="modified residue" description="4-aspartylphosphate" evidence="10">
    <location>
        <position position="798"/>
    </location>
</feature>
<feature type="domain" description="Response regulatory" evidence="13">
    <location>
        <begin position="604"/>
        <end position="725"/>
    </location>
</feature>
<dbReference type="RefSeq" id="WP_187303137.1">
    <property type="nucleotide sequence ID" value="NZ_JACRYT010000009.1"/>
</dbReference>
<dbReference type="InterPro" id="IPR036097">
    <property type="entry name" value="HisK_dim/P_sf"/>
</dbReference>
<evidence type="ECO:0000313" key="14">
    <source>
        <dbReference type="EMBL" id="MBC6680034.1"/>
    </source>
</evidence>
<dbReference type="SMART" id="SM00448">
    <property type="entry name" value="REC"/>
    <property type="match status" value="2"/>
</dbReference>
<keyword evidence="15" id="KW-1185">Reference proteome</keyword>
<dbReference type="InterPro" id="IPR005467">
    <property type="entry name" value="His_kinase_dom"/>
</dbReference>
<accession>A0A923NK83</accession>
<evidence type="ECO:0000256" key="5">
    <source>
        <dbReference type="ARBA" id="ARBA00022553"/>
    </source>
</evidence>
<evidence type="ECO:0000256" key="10">
    <source>
        <dbReference type="PROSITE-ProRule" id="PRU00169"/>
    </source>
</evidence>
<dbReference type="PANTHER" id="PTHR45339:SF1">
    <property type="entry name" value="HYBRID SIGNAL TRANSDUCTION HISTIDINE KINASE J"/>
    <property type="match status" value="1"/>
</dbReference>
<dbReference type="GO" id="GO:0000155">
    <property type="term" value="F:phosphorelay sensor kinase activity"/>
    <property type="evidence" value="ECO:0007669"/>
    <property type="project" value="InterPro"/>
</dbReference>
<keyword evidence="7" id="KW-0902">Two-component regulatory system</keyword>
<evidence type="ECO:0000256" key="8">
    <source>
        <dbReference type="ARBA" id="ARBA00024867"/>
    </source>
</evidence>
<proteinExistence type="inferred from homology"/>
<evidence type="ECO:0000256" key="2">
    <source>
        <dbReference type="ARBA" id="ARBA00006402"/>
    </source>
</evidence>
<feature type="transmembrane region" description="Helical" evidence="11">
    <location>
        <begin position="21"/>
        <end position="41"/>
    </location>
</feature>
<keyword evidence="11" id="KW-1133">Transmembrane helix</keyword>
<dbReference type="InterPro" id="IPR004358">
    <property type="entry name" value="Sig_transdc_His_kin-like_C"/>
</dbReference>
<dbReference type="Gene3D" id="1.10.287.130">
    <property type="match status" value="1"/>
</dbReference>
<dbReference type="CDD" id="cd17546">
    <property type="entry name" value="REC_hyHK_CKI1_RcsC-like"/>
    <property type="match status" value="2"/>
</dbReference>
<evidence type="ECO:0000256" key="7">
    <source>
        <dbReference type="ARBA" id="ARBA00023012"/>
    </source>
</evidence>
<evidence type="ECO:0000313" key="15">
    <source>
        <dbReference type="Proteomes" id="UP000602647"/>
    </source>
</evidence>
<dbReference type="Gene3D" id="3.40.50.2300">
    <property type="match status" value="2"/>
</dbReference>
<feature type="modified residue" description="4-aspartylphosphate" evidence="10">
    <location>
        <position position="658"/>
    </location>
</feature>
<dbReference type="Pfam" id="PF00072">
    <property type="entry name" value="Response_reg"/>
    <property type="match status" value="2"/>
</dbReference>
<organism evidence="14 15">
    <name type="scientific">Zhenpiania hominis</name>
    <dbReference type="NCBI Taxonomy" id="2763644"/>
    <lineage>
        <taxon>Bacteria</taxon>
        <taxon>Bacillati</taxon>
        <taxon>Bacillota</taxon>
        <taxon>Clostridia</taxon>
        <taxon>Peptostreptococcales</taxon>
        <taxon>Anaerovoracaceae</taxon>
        <taxon>Zhenpiania</taxon>
    </lineage>
</organism>
<keyword evidence="6" id="KW-0418">Kinase</keyword>
<dbReference type="SUPFAM" id="SSF55874">
    <property type="entry name" value="ATPase domain of HSP90 chaperone/DNA topoisomerase II/histidine kinase"/>
    <property type="match status" value="1"/>
</dbReference>
<evidence type="ECO:0000259" key="12">
    <source>
        <dbReference type="PROSITE" id="PS50109"/>
    </source>
</evidence>
<evidence type="ECO:0000256" key="1">
    <source>
        <dbReference type="ARBA" id="ARBA00000085"/>
    </source>
</evidence>
<dbReference type="InterPro" id="IPR001789">
    <property type="entry name" value="Sig_transdc_resp-reg_receiver"/>
</dbReference>
<sequence length="871" mass="98655">MKKESLQLAKNKKISAIAGTVLIVLLAVFLFSIIFSVTNLMSRLDDIRTHPFKVLDAGGNLQNDVDNVRLSFEQLKNINTPEVVADVREQIQVFYEDAERQMNIIEKRYLGDDSDVEALREYMAEMQQEQDAFLDYAAEADRSEEEIVSYSSEHLEQVNEAFDKQLEGILKYARQRFEYFYSAADRTSTNAILFACLIFAAVLITLFIYRRLLRWQTIRLRNQNQLFDLLSSTIDHVFMINELEHPERNYISRNAERILGFAPDPEKVSPEVLFDYMSSEDQEMIRQLFNTSGETYWSAIFHYRHPSLPEEKIFGLQTYRIQNEEQDRFVTILIDQTEMVRVQKELQTAIIQAEKANAAKSEFLSRMSHEIRTPMNGIIGMVMIGQQNIDDSQKVADCFRKINLSSKHLLNLINDVLDMSKIESGRMEINRTGFDFRVFLESLNNVIYGQAQDKGIEFEEILIGDIDETLVGDSLRVNQILMNLLSNALKFTPRGGKITLRITRTDADDTNLFLKFEVIDTGCGIAPENFDKIFKAFEQENSNVSQVYGGTGLGLSISKRFTEMMDGKITVSSQQGKGSNFTVMLPFGRIKQEEGEAHDFSRIRVLVADDDPDSLAHTKLLLRKVGAQADVTDNGYEAVAKTEQAQTMGDPYDLCLIDWKMPFIDGIETIRRIRSASVSERPAAVLMTAYDSSEIQEKSRACGAVQIITKPLFESSLTALLSELFEKKSGAEEEGGTVKGDFRGKRFLIAEDNELNREIAQELLSTTGALIECAVNGKEAVDKFAASLPGYFDLILMDIQMPIMSGYEATKAIRAMERRDADVPILAMTANAFAEDVEKSLECGMNGHINKPIDLEEVFTKIARELENKGM</sequence>
<evidence type="ECO:0000256" key="9">
    <source>
        <dbReference type="ARBA" id="ARBA00074306"/>
    </source>
</evidence>
<dbReference type="SMART" id="SM00388">
    <property type="entry name" value="HisKA"/>
    <property type="match status" value="1"/>
</dbReference>
<evidence type="ECO:0000256" key="11">
    <source>
        <dbReference type="SAM" id="Phobius"/>
    </source>
</evidence>
<dbReference type="InterPro" id="IPR003661">
    <property type="entry name" value="HisK_dim/P_dom"/>
</dbReference>
<name>A0A923NK83_9FIRM</name>
<dbReference type="PROSITE" id="PS50110">
    <property type="entry name" value="RESPONSE_REGULATORY"/>
    <property type="match status" value="2"/>
</dbReference>
<comment type="caution">
    <text evidence="14">The sequence shown here is derived from an EMBL/GenBank/DDBJ whole genome shotgun (WGS) entry which is preliminary data.</text>
</comment>
<dbReference type="PANTHER" id="PTHR45339">
    <property type="entry name" value="HYBRID SIGNAL TRANSDUCTION HISTIDINE KINASE J"/>
    <property type="match status" value="1"/>
</dbReference>
<dbReference type="FunFam" id="3.30.565.10:FF:000010">
    <property type="entry name" value="Sensor histidine kinase RcsC"/>
    <property type="match status" value="1"/>
</dbReference>
<comment type="similarity">
    <text evidence="2">In the N-terminal section; belongs to the phytochrome family.</text>
</comment>
<feature type="domain" description="Response regulatory" evidence="13">
    <location>
        <begin position="746"/>
        <end position="866"/>
    </location>
</feature>
<gene>
    <name evidence="14" type="ORF">H9L42_09340</name>
</gene>
<protein>
    <recommendedName>
        <fullName evidence="9">Circadian input-output histidine kinase CikA</fullName>
        <ecNumber evidence="3">2.7.13.3</ecNumber>
    </recommendedName>
    <alternativeName>
        <fullName evidence="4">Stage 0 sporulation protein A homolog</fullName>
    </alternativeName>
</protein>
<dbReference type="PRINTS" id="PR00344">
    <property type="entry name" value="BCTRLSENSOR"/>
</dbReference>
<reference evidence="14" key="1">
    <citation type="submission" date="2020-08" db="EMBL/GenBank/DDBJ databases">
        <title>Genome public.</title>
        <authorList>
            <person name="Liu C."/>
            <person name="Sun Q."/>
        </authorList>
    </citation>
    <scope>NUCLEOTIDE SEQUENCE</scope>
    <source>
        <strain evidence="14">BX12</strain>
    </source>
</reference>
<dbReference type="SUPFAM" id="SSF47384">
    <property type="entry name" value="Homodimeric domain of signal transducing histidine kinase"/>
    <property type="match status" value="1"/>
</dbReference>
<dbReference type="PROSITE" id="PS50109">
    <property type="entry name" value="HIS_KIN"/>
    <property type="match status" value="1"/>
</dbReference>
<comment type="function">
    <text evidence="8">May play the central regulatory role in sporulation. It may be an element of the effector pathway responsible for the activation of sporulation genes in response to nutritional stress. Spo0A may act in concert with spo0H (a sigma factor) to control the expression of some genes that are critical to the sporulation process.</text>
</comment>
<dbReference type="EMBL" id="JACRYT010000009">
    <property type="protein sequence ID" value="MBC6680034.1"/>
    <property type="molecule type" value="Genomic_DNA"/>
</dbReference>
<dbReference type="EC" id="2.7.13.3" evidence="3"/>
<evidence type="ECO:0000256" key="6">
    <source>
        <dbReference type="ARBA" id="ARBA00022777"/>
    </source>
</evidence>
<dbReference type="SUPFAM" id="SSF52172">
    <property type="entry name" value="CheY-like"/>
    <property type="match status" value="2"/>
</dbReference>
<dbReference type="Pfam" id="PF00512">
    <property type="entry name" value="HisKA"/>
    <property type="match status" value="1"/>
</dbReference>
<feature type="domain" description="Histidine kinase" evidence="12">
    <location>
        <begin position="366"/>
        <end position="589"/>
    </location>
</feature>
<evidence type="ECO:0000259" key="13">
    <source>
        <dbReference type="PROSITE" id="PS50110"/>
    </source>
</evidence>
<dbReference type="SMART" id="SM00387">
    <property type="entry name" value="HATPase_c"/>
    <property type="match status" value="1"/>
</dbReference>
<keyword evidence="5 10" id="KW-0597">Phosphoprotein</keyword>
<keyword evidence="6" id="KW-0808">Transferase</keyword>
<keyword evidence="11" id="KW-0812">Transmembrane</keyword>
<dbReference type="AlphaFoldDB" id="A0A923NK83"/>
<dbReference type="CDD" id="cd00082">
    <property type="entry name" value="HisKA"/>
    <property type="match status" value="1"/>
</dbReference>
<dbReference type="Proteomes" id="UP000602647">
    <property type="component" value="Unassembled WGS sequence"/>
</dbReference>
<dbReference type="InterPro" id="IPR003594">
    <property type="entry name" value="HATPase_dom"/>
</dbReference>
<dbReference type="Gene3D" id="3.30.565.10">
    <property type="entry name" value="Histidine kinase-like ATPase, C-terminal domain"/>
    <property type="match status" value="1"/>
</dbReference>
<dbReference type="InterPro" id="IPR036890">
    <property type="entry name" value="HATPase_C_sf"/>
</dbReference>